<evidence type="ECO:0000313" key="2">
    <source>
        <dbReference type="Proteomes" id="UP001159363"/>
    </source>
</evidence>
<protein>
    <submittedName>
        <fullName evidence="1">Uncharacterized protein</fullName>
    </submittedName>
</protein>
<organism evidence="1 2">
    <name type="scientific">Dryococelus australis</name>
    <dbReference type="NCBI Taxonomy" id="614101"/>
    <lineage>
        <taxon>Eukaryota</taxon>
        <taxon>Metazoa</taxon>
        <taxon>Ecdysozoa</taxon>
        <taxon>Arthropoda</taxon>
        <taxon>Hexapoda</taxon>
        <taxon>Insecta</taxon>
        <taxon>Pterygota</taxon>
        <taxon>Neoptera</taxon>
        <taxon>Polyneoptera</taxon>
        <taxon>Phasmatodea</taxon>
        <taxon>Verophasmatodea</taxon>
        <taxon>Anareolatae</taxon>
        <taxon>Phasmatidae</taxon>
        <taxon>Eurycanthinae</taxon>
        <taxon>Dryococelus</taxon>
    </lineage>
</organism>
<comment type="caution">
    <text evidence="1">The sequence shown here is derived from an EMBL/GenBank/DDBJ whole genome shotgun (WGS) entry which is preliminary data.</text>
</comment>
<accession>A0ABQ9GGX0</accession>
<gene>
    <name evidence="1" type="ORF">PR048_027581</name>
</gene>
<name>A0ABQ9GGX0_9NEOP</name>
<sequence length="294" mass="33455">MCRAWDAVIQVQFASSSIDIFRRIKLGWQAFGKHSIVLKSNMPINLKKTVYDQCALPVLTYGCETWPLNRLTKGKLRTAQRAMERSITKVEDILQKTTTLKWQWAGHVAQTKNERWTNGVGIEFKKSSETKRKTSRSLGQRYTHTITAHAWMEKHRGQCKSKLSGNQLLHLMVVEILITHKFVMRHPMRAVQLYSTRDKATAAGIFWIVKCVVSDYSAASCDGVEDVFRAMFCEGVPDDFCLKRTKFSYLLTFAITPCFRQELCVDLAGVSSASPVLVQDYTANCKSPPSYILQ</sequence>
<reference evidence="1 2" key="1">
    <citation type="submission" date="2023-02" db="EMBL/GenBank/DDBJ databases">
        <title>LHISI_Scaffold_Assembly.</title>
        <authorList>
            <person name="Stuart O.P."/>
            <person name="Cleave R."/>
            <person name="Magrath M.J.L."/>
            <person name="Mikheyev A.S."/>
        </authorList>
    </citation>
    <scope>NUCLEOTIDE SEQUENCE [LARGE SCALE GENOMIC DNA]</scope>
    <source>
        <strain evidence="1">Daus_M_001</strain>
        <tissue evidence="1">Leg muscle</tissue>
    </source>
</reference>
<evidence type="ECO:0000313" key="1">
    <source>
        <dbReference type="EMBL" id="KAJ8871273.1"/>
    </source>
</evidence>
<dbReference type="Proteomes" id="UP001159363">
    <property type="component" value="Chromosome 11"/>
</dbReference>
<proteinExistence type="predicted"/>
<keyword evidence="2" id="KW-1185">Reference proteome</keyword>
<dbReference type="EMBL" id="JARBHB010000012">
    <property type="protein sequence ID" value="KAJ8871273.1"/>
    <property type="molecule type" value="Genomic_DNA"/>
</dbReference>